<feature type="domain" description="B box-type" evidence="8">
    <location>
        <begin position="168"/>
        <end position="208"/>
    </location>
</feature>
<dbReference type="SMART" id="SM00336">
    <property type="entry name" value="BBOX"/>
    <property type="match status" value="1"/>
</dbReference>
<dbReference type="PANTHER" id="PTHR24103">
    <property type="entry name" value="E3 UBIQUITIN-PROTEIN LIGASE TRIM"/>
    <property type="match status" value="1"/>
</dbReference>
<reference evidence="10 11" key="1">
    <citation type="submission" date="2019-04" db="EMBL/GenBank/DDBJ databases">
        <title>The sequence and de novo assembly of Takifugu bimaculatus genome using PacBio and Hi-C technologies.</title>
        <authorList>
            <person name="Xu P."/>
            <person name="Liu B."/>
            <person name="Zhou Z."/>
        </authorList>
    </citation>
    <scope>NUCLEOTIDE SEQUENCE [LARGE SCALE GENOMIC DNA]</scope>
    <source>
        <strain evidence="10">TB-2018</strain>
        <tissue evidence="10">Muscle</tissue>
    </source>
</reference>
<dbReference type="SUPFAM" id="SSF57845">
    <property type="entry name" value="B-box zinc-binding domain"/>
    <property type="match status" value="1"/>
</dbReference>
<evidence type="ECO:0000259" key="8">
    <source>
        <dbReference type="PROSITE" id="PS50119"/>
    </source>
</evidence>
<evidence type="ECO:0000313" key="10">
    <source>
        <dbReference type="EMBL" id="TNM93720.1"/>
    </source>
</evidence>
<evidence type="ECO:0000259" key="9">
    <source>
        <dbReference type="PROSITE" id="PS50188"/>
    </source>
</evidence>
<sequence length="579" mass="65728">MSLQGRLLSDEQFQCSICLDLFTNPSSTPCGHSFCLGCISEYWSSAKVCRCPLCKKTFQKRPNLQINRTLREITEQFKAMRRGGGPVTGKRGDGGNPCAFVEEMKQSKSMKKLTAPASKDSVIPTLASSLPNHSPLSALNHASKPPPPPPPTLGSRGRRRFTLTTAAGSLPLCQVHHRGLLIYCKNDRVCICPDCETEDHYDHDTVTIKQEWLEKKLRLSEQMIQEMIRQRIRKMEEIRESVSNVKVELETEMAGSICLFTALMSAIERTQVELIELMEMSQKAVEEQAEAALKKLEQENKELQKRVSALEELAQSDDFTHCIKTFPSLILPPPVQDWSAVSIGTYLGTKNIYRKLAVQVERFNQELKNVAEKGFPMTSMELSPVQPQPRMKRLQEYAVDVTLDVNTAHPRLIISDDMKSVWCGDQHQLLPDNQERFDRIICVLGREMMSSGRHYWEVDVTGKTDWDLGVARKSVSRKGKITVTPGNGYWFLSLRDKERYAFHTVHSSDVHLNLQPHKIGIFVDFENGQVSFYNVNAQLHIYTFNDSFSDSIYPFFSPCSNKYGKNDEPLTITPVNMIE</sequence>
<dbReference type="Pfam" id="PF25600">
    <property type="entry name" value="TRIM_CC"/>
    <property type="match status" value="1"/>
</dbReference>
<dbReference type="SUPFAM" id="SSF49899">
    <property type="entry name" value="Concanavalin A-like lectins/glucanases"/>
    <property type="match status" value="1"/>
</dbReference>
<dbReference type="PRINTS" id="PR01407">
    <property type="entry name" value="BUTYPHLNCDUF"/>
</dbReference>
<evidence type="ECO:0000259" key="7">
    <source>
        <dbReference type="PROSITE" id="PS50089"/>
    </source>
</evidence>
<evidence type="ECO:0000313" key="11">
    <source>
        <dbReference type="Proteomes" id="UP000516260"/>
    </source>
</evidence>
<feature type="region of interest" description="Disordered" evidence="6">
    <location>
        <begin position="133"/>
        <end position="157"/>
    </location>
</feature>
<dbReference type="InterPro" id="IPR043136">
    <property type="entry name" value="B30.2/SPRY_sf"/>
</dbReference>
<evidence type="ECO:0000256" key="5">
    <source>
        <dbReference type="SAM" id="Coils"/>
    </source>
</evidence>
<keyword evidence="1" id="KW-0479">Metal-binding</keyword>
<dbReference type="InterPro" id="IPR013083">
    <property type="entry name" value="Znf_RING/FYVE/PHD"/>
</dbReference>
<feature type="domain" description="RING-type" evidence="7">
    <location>
        <begin position="15"/>
        <end position="55"/>
    </location>
</feature>
<dbReference type="GO" id="GO:0008270">
    <property type="term" value="F:zinc ion binding"/>
    <property type="evidence" value="ECO:0007669"/>
    <property type="project" value="UniProtKB-KW"/>
</dbReference>
<organism evidence="10 11">
    <name type="scientific">Takifugu bimaculatus</name>
    <dbReference type="NCBI Taxonomy" id="433685"/>
    <lineage>
        <taxon>Eukaryota</taxon>
        <taxon>Metazoa</taxon>
        <taxon>Chordata</taxon>
        <taxon>Craniata</taxon>
        <taxon>Vertebrata</taxon>
        <taxon>Euteleostomi</taxon>
        <taxon>Actinopterygii</taxon>
        <taxon>Neopterygii</taxon>
        <taxon>Teleostei</taxon>
        <taxon>Neoteleostei</taxon>
        <taxon>Acanthomorphata</taxon>
        <taxon>Eupercaria</taxon>
        <taxon>Tetraodontiformes</taxon>
        <taxon>Tetradontoidea</taxon>
        <taxon>Tetraodontidae</taxon>
        <taxon>Takifugu</taxon>
    </lineage>
</organism>
<dbReference type="InterPro" id="IPR050143">
    <property type="entry name" value="TRIM/RBCC"/>
</dbReference>
<feature type="domain" description="B30.2/SPRY" evidence="9">
    <location>
        <begin position="381"/>
        <end position="575"/>
    </location>
</feature>
<dbReference type="FunFam" id="2.60.120.920:FF:000004">
    <property type="entry name" value="Butyrophilin subfamily 1 member A1"/>
    <property type="match status" value="1"/>
</dbReference>
<dbReference type="Pfam" id="PF00622">
    <property type="entry name" value="SPRY"/>
    <property type="match status" value="1"/>
</dbReference>
<dbReference type="SMART" id="SM00184">
    <property type="entry name" value="RING"/>
    <property type="match status" value="1"/>
</dbReference>
<dbReference type="PROSITE" id="PS00518">
    <property type="entry name" value="ZF_RING_1"/>
    <property type="match status" value="1"/>
</dbReference>
<keyword evidence="3" id="KW-0862">Zinc</keyword>
<keyword evidence="2 4" id="KW-0863">Zinc-finger</keyword>
<dbReference type="CDD" id="cd13733">
    <property type="entry name" value="SPRY_PRY_C-I_1"/>
    <property type="match status" value="1"/>
</dbReference>
<dbReference type="InterPro" id="IPR027370">
    <property type="entry name" value="Znf-RING_euk"/>
</dbReference>
<evidence type="ECO:0000256" key="1">
    <source>
        <dbReference type="ARBA" id="ARBA00022723"/>
    </source>
</evidence>
<dbReference type="InterPro" id="IPR017907">
    <property type="entry name" value="Znf_RING_CS"/>
</dbReference>
<comment type="caution">
    <text evidence="10">The sequence shown here is derived from an EMBL/GenBank/DDBJ whole genome shotgun (WGS) entry which is preliminary data.</text>
</comment>
<name>A0A4Z2BR06_9TELE</name>
<dbReference type="SMART" id="SM00589">
    <property type="entry name" value="PRY"/>
    <property type="match status" value="1"/>
</dbReference>
<dbReference type="Gene3D" id="3.30.160.60">
    <property type="entry name" value="Classic Zinc Finger"/>
    <property type="match status" value="1"/>
</dbReference>
<dbReference type="InterPro" id="IPR000315">
    <property type="entry name" value="Znf_B-box"/>
</dbReference>
<keyword evidence="11" id="KW-1185">Reference proteome</keyword>
<dbReference type="Gene3D" id="3.30.40.10">
    <property type="entry name" value="Zinc/RING finger domain, C3HC4 (zinc finger)"/>
    <property type="match status" value="1"/>
</dbReference>
<gene>
    <name evidence="10" type="ORF">fugu_001896</name>
</gene>
<dbReference type="EMBL" id="SWLE01000012">
    <property type="protein sequence ID" value="TNM93720.1"/>
    <property type="molecule type" value="Genomic_DNA"/>
</dbReference>
<evidence type="ECO:0000256" key="2">
    <source>
        <dbReference type="ARBA" id="ARBA00022771"/>
    </source>
</evidence>
<dbReference type="InterPro" id="IPR003877">
    <property type="entry name" value="SPRY_dom"/>
</dbReference>
<keyword evidence="5" id="KW-0175">Coiled coil</keyword>
<dbReference type="Gene3D" id="2.60.120.920">
    <property type="match status" value="1"/>
</dbReference>
<dbReference type="Pfam" id="PF13445">
    <property type="entry name" value="zf-RING_UBOX"/>
    <property type="match status" value="1"/>
</dbReference>
<dbReference type="InterPro" id="IPR003879">
    <property type="entry name" value="Butyrophylin_SPRY"/>
</dbReference>
<dbReference type="InterPro" id="IPR001841">
    <property type="entry name" value="Znf_RING"/>
</dbReference>
<evidence type="ECO:0008006" key="12">
    <source>
        <dbReference type="Google" id="ProtNLM"/>
    </source>
</evidence>
<dbReference type="InterPro" id="IPR013320">
    <property type="entry name" value="ConA-like_dom_sf"/>
</dbReference>
<accession>A0A4Z2BR06</accession>
<evidence type="ECO:0000256" key="4">
    <source>
        <dbReference type="PROSITE-ProRule" id="PRU00024"/>
    </source>
</evidence>
<dbReference type="InterPro" id="IPR058030">
    <property type="entry name" value="TRIM8/14/16/25/29/45/65_CC"/>
</dbReference>
<dbReference type="SUPFAM" id="SSF57850">
    <property type="entry name" value="RING/U-box"/>
    <property type="match status" value="1"/>
</dbReference>
<dbReference type="InterPro" id="IPR001870">
    <property type="entry name" value="B30.2/SPRY"/>
</dbReference>
<evidence type="ECO:0000256" key="3">
    <source>
        <dbReference type="ARBA" id="ARBA00022833"/>
    </source>
</evidence>
<proteinExistence type="predicted"/>
<protein>
    <recommendedName>
        <fullName evidence="12">RING-type domain-containing protein</fullName>
    </recommendedName>
</protein>
<dbReference type="PROSITE" id="PS50089">
    <property type="entry name" value="ZF_RING_2"/>
    <property type="match status" value="1"/>
</dbReference>
<evidence type="ECO:0000256" key="6">
    <source>
        <dbReference type="SAM" id="MobiDB-lite"/>
    </source>
</evidence>
<dbReference type="Proteomes" id="UP000516260">
    <property type="component" value="Chromosome 2"/>
</dbReference>
<dbReference type="Pfam" id="PF00643">
    <property type="entry name" value="zf-B_box"/>
    <property type="match status" value="1"/>
</dbReference>
<dbReference type="InterPro" id="IPR006574">
    <property type="entry name" value="PRY"/>
</dbReference>
<dbReference type="CDD" id="cd19769">
    <property type="entry name" value="Bbox2_TRIM16-like"/>
    <property type="match status" value="1"/>
</dbReference>
<dbReference type="AlphaFoldDB" id="A0A4Z2BR06"/>
<dbReference type="SMART" id="SM00449">
    <property type="entry name" value="SPRY"/>
    <property type="match status" value="1"/>
</dbReference>
<dbReference type="PROSITE" id="PS50119">
    <property type="entry name" value="ZF_BBOX"/>
    <property type="match status" value="1"/>
</dbReference>
<feature type="coiled-coil region" evidence="5">
    <location>
        <begin position="279"/>
        <end position="316"/>
    </location>
</feature>
<dbReference type="PROSITE" id="PS50188">
    <property type="entry name" value="B302_SPRY"/>
    <property type="match status" value="1"/>
</dbReference>
<dbReference type="Pfam" id="PF13765">
    <property type="entry name" value="PRY"/>
    <property type="match status" value="1"/>
</dbReference>